<dbReference type="Pfam" id="PF15683">
    <property type="entry name" value="TDRP"/>
    <property type="match status" value="1"/>
</dbReference>
<feature type="compositionally biased region" description="Acidic residues" evidence="1">
    <location>
        <begin position="20"/>
        <end position="34"/>
    </location>
</feature>
<feature type="region of interest" description="Disordered" evidence="1">
    <location>
        <begin position="80"/>
        <end position="167"/>
    </location>
</feature>
<dbReference type="InterPro" id="IPR031399">
    <property type="entry name" value="TDRP"/>
</dbReference>
<organism evidence="2 3">
    <name type="scientific">Acipenser oxyrinchus oxyrinchus</name>
    <dbReference type="NCBI Taxonomy" id="40147"/>
    <lineage>
        <taxon>Eukaryota</taxon>
        <taxon>Metazoa</taxon>
        <taxon>Chordata</taxon>
        <taxon>Craniata</taxon>
        <taxon>Vertebrata</taxon>
        <taxon>Euteleostomi</taxon>
        <taxon>Actinopterygii</taxon>
        <taxon>Chondrostei</taxon>
        <taxon>Acipenseriformes</taxon>
        <taxon>Acipenseridae</taxon>
        <taxon>Acipenser</taxon>
    </lineage>
</organism>
<dbReference type="EMBL" id="JAGXEW010000027">
    <property type="protein sequence ID" value="KAK1156867.1"/>
    <property type="molecule type" value="Genomic_DNA"/>
</dbReference>
<dbReference type="GO" id="GO:0007283">
    <property type="term" value="P:spermatogenesis"/>
    <property type="evidence" value="ECO:0007669"/>
    <property type="project" value="InterPro"/>
</dbReference>
<evidence type="ECO:0008006" key="4">
    <source>
        <dbReference type="Google" id="ProtNLM"/>
    </source>
</evidence>
<dbReference type="PANTHER" id="PTHR35663:SF3">
    <property type="entry name" value="GENE, 30191-RELATED"/>
    <property type="match status" value="1"/>
</dbReference>
<comment type="caution">
    <text evidence="2">The sequence shown here is derived from an EMBL/GenBank/DDBJ whole genome shotgun (WGS) entry which is preliminary data.</text>
</comment>
<feature type="compositionally biased region" description="Low complexity" evidence="1">
    <location>
        <begin position="35"/>
        <end position="49"/>
    </location>
</feature>
<evidence type="ECO:0000256" key="1">
    <source>
        <dbReference type="SAM" id="MobiDB-lite"/>
    </source>
</evidence>
<reference evidence="2" key="1">
    <citation type="submission" date="2022-02" db="EMBL/GenBank/DDBJ databases">
        <title>Atlantic sturgeon de novo genome assembly.</title>
        <authorList>
            <person name="Stock M."/>
            <person name="Klopp C."/>
            <person name="Guiguen Y."/>
            <person name="Cabau C."/>
            <person name="Parinello H."/>
            <person name="Santidrian Yebra-Pimentel E."/>
            <person name="Kuhl H."/>
            <person name="Dirks R.P."/>
            <person name="Guessner J."/>
            <person name="Wuertz S."/>
            <person name="Du K."/>
            <person name="Schartl M."/>
        </authorList>
    </citation>
    <scope>NUCLEOTIDE SEQUENCE</scope>
    <source>
        <strain evidence="2">STURGEONOMICS-FGT-2020</strain>
        <tissue evidence="2">Whole blood</tissue>
    </source>
</reference>
<dbReference type="AlphaFoldDB" id="A0AAD8CSE2"/>
<feature type="region of interest" description="Disordered" evidence="1">
    <location>
        <begin position="18"/>
        <end position="64"/>
    </location>
</feature>
<proteinExistence type="predicted"/>
<feature type="compositionally biased region" description="Basic and acidic residues" evidence="1">
    <location>
        <begin position="137"/>
        <end position="157"/>
    </location>
</feature>
<dbReference type="PANTHER" id="PTHR35663">
    <property type="entry name" value="TESTIS DEVELOPMENT-RELATED PROTEIN-RELATED"/>
    <property type="match status" value="1"/>
</dbReference>
<keyword evidence="3" id="KW-1185">Reference proteome</keyword>
<sequence>MNPALWKTYKSKVLKTFNADQEEDSVEQNNEEETTAIPTQTQTQTQTDEGPSSVAQLAKKMQGAGVKGWKSMASVFNKDDEHQLLASESNIPAADHPLAVKPEEPRQEKRATGFWDSFAVKWQQASAMKEGGEAEPQENKAAPEESRQAQEGGREEETSYNTLGAPEETTFKWSFMTSKLAELKSKSIAKTN</sequence>
<name>A0AAD8CSE2_ACIOX</name>
<dbReference type="Proteomes" id="UP001230051">
    <property type="component" value="Unassembled WGS sequence"/>
</dbReference>
<evidence type="ECO:0000313" key="3">
    <source>
        <dbReference type="Proteomes" id="UP001230051"/>
    </source>
</evidence>
<gene>
    <name evidence="2" type="ORF">AOXY_G25940</name>
</gene>
<accession>A0AAD8CSE2</accession>
<feature type="compositionally biased region" description="Basic and acidic residues" evidence="1">
    <location>
        <begin position="101"/>
        <end position="111"/>
    </location>
</feature>
<evidence type="ECO:0000313" key="2">
    <source>
        <dbReference type="EMBL" id="KAK1156867.1"/>
    </source>
</evidence>
<protein>
    <recommendedName>
        <fullName evidence="4">Testis development-related protein</fullName>
    </recommendedName>
</protein>